<feature type="region of interest" description="Disordered" evidence="1">
    <location>
        <begin position="323"/>
        <end position="357"/>
    </location>
</feature>
<feature type="compositionally biased region" description="Basic residues" evidence="1">
    <location>
        <begin position="281"/>
        <end position="292"/>
    </location>
</feature>
<sequence>MAVVLSAEDNGPFSSSGLRRSHSQSKFNSKQSMNLHASASNSRLNDIYHDAYHEPFHFVPESSPCSTPPSPPTVHADLVDQSYSATPVTSLSFDGQCEGGVHSKSGDHVVLSEIHDRSYFGPLEDLEPPLSSSTGNSYTVSPSEDVSVATSHPESPEIIEHAEDDTAVKQQPTHHVDYLSHNWREEDIWASWRYIVSKRGEYSNGPRLENASWRTWMKSKYNLRTVSPETLNWLKDCDVKQCIAVDVKGDDDDDEDDLDHARWIYGNDSDSDDGVMMKPTRSTKKPILRKKPQPNLNTESKTIAMLPSTTLKYRVDSPEPIESAMKHSSSFRRSPALSPSPSQETLRPSRSSGPLYYDEDDEDVLVMEMDNSPPVSNSIDSSQFRQTSSQISASQSNSTAQPEGLRRTESGMLMPVDVAEAQPYQGIVGRVVDTVNTARDIVHVIWNVGWR</sequence>
<dbReference type="PANTHER" id="PTHR28051">
    <property type="entry name" value="PROTEIN MTL1-RELATED"/>
    <property type="match status" value="1"/>
</dbReference>
<reference evidence="3 4" key="1">
    <citation type="submission" date="2018-06" db="EMBL/GenBank/DDBJ databases">
        <title>Complete Genomes of Monosporascus.</title>
        <authorList>
            <person name="Robinson A.J."/>
            <person name="Natvig D.O."/>
        </authorList>
    </citation>
    <scope>NUCLEOTIDE SEQUENCE [LARGE SCALE GENOMIC DNA]</scope>
    <source>
        <strain evidence="3 4">CBS 110550</strain>
    </source>
</reference>
<dbReference type="STRING" id="155417.A0A4Q4STD6"/>
<feature type="compositionally biased region" description="Polar residues" evidence="1">
    <location>
        <begin position="26"/>
        <end position="36"/>
    </location>
</feature>
<organism evidence="3 4">
    <name type="scientific">Monosporascus ibericus</name>
    <dbReference type="NCBI Taxonomy" id="155417"/>
    <lineage>
        <taxon>Eukaryota</taxon>
        <taxon>Fungi</taxon>
        <taxon>Dikarya</taxon>
        <taxon>Ascomycota</taxon>
        <taxon>Pezizomycotina</taxon>
        <taxon>Sordariomycetes</taxon>
        <taxon>Xylariomycetidae</taxon>
        <taxon>Xylariales</taxon>
        <taxon>Xylariales incertae sedis</taxon>
        <taxon>Monosporascus</taxon>
    </lineage>
</organism>
<dbReference type="InterPro" id="IPR013860">
    <property type="entry name" value="AreA_GATA"/>
</dbReference>
<dbReference type="OrthoDB" id="5563539at2759"/>
<dbReference type="PANTHER" id="PTHR28051:SF1">
    <property type="entry name" value="PROTEIN MTL1-RELATED"/>
    <property type="match status" value="1"/>
</dbReference>
<dbReference type="GO" id="GO:0042149">
    <property type="term" value="P:cellular response to glucose starvation"/>
    <property type="evidence" value="ECO:0007669"/>
    <property type="project" value="TreeGrafter"/>
</dbReference>
<protein>
    <recommendedName>
        <fullName evidence="2">Nitrogen regulatory protein areA GATA-like domain-containing protein</fullName>
    </recommendedName>
</protein>
<feature type="region of interest" description="Disordered" evidence="1">
    <location>
        <begin position="125"/>
        <end position="150"/>
    </location>
</feature>
<dbReference type="InterPro" id="IPR052292">
    <property type="entry name" value="Glucose_repression_reg"/>
</dbReference>
<proteinExistence type="predicted"/>
<evidence type="ECO:0000313" key="3">
    <source>
        <dbReference type="EMBL" id="RYO74397.1"/>
    </source>
</evidence>
<gene>
    <name evidence="3" type="ORF">DL764_010849</name>
</gene>
<dbReference type="GO" id="GO:0005773">
    <property type="term" value="C:vacuole"/>
    <property type="evidence" value="ECO:0007669"/>
    <property type="project" value="GOC"/>
</dbReference>
<feature type="region of interest" description="Disordered" evidence="1">
    <location>
        <begin position="270"/>
        <end position="299"/>
    </location>
</feature>
<feature type="region of interest" description="Disordered" evidence="1">
    <location>
        <begin position="1"/>
        <end position="36"/>
    </location>
</feature>
<name>A0A4Q4STD6_9PEZI</name>
<dbReference type="GO" id="GO:0007039">
    <property type="term" value="P:protein catabolic process in the vacuole"/>
    <property type="evidence" value="ECO:0007669"/>
    <property type="project" value="TreeGrafter"/>
</dbReference>
<dbReference type="AlphaFoldDB" id="A0A4Q4STD6"/>
<evidence type="ECO:0000313" key="4">
    <source>
        <dbReference type="Proteomes" id="UP000293360"/>
    </source>
</evidence>
<accession>A0A4Q4STD6</accession>
<evidence type="ECO:0000256" key="1">
    <source>
        <dbReference type="SAM" id="MobiDB-lite"/>
    </source>
</evidence>
<dbReference type="EMBL" id="QJNU01001587">
    <property type="protein sequence ID" value="RYO74397.1"/>
    <property type="molecule type" value="Genomic_DNA"/>
</dbReference>
<evidence type="ECO:0000259" key="2">
    <source>
        <dbReference type="Pfam" id="PF08550"/>
    </source>
</evidence>
<dbReference type="Proteomes" id="UP000293360">
    <property type="component" value="Unassembled WGS sequence"/>
</dbReference>
<feature type="region of interest" description="Disordered" evidence="1">
    <location>
        <begin position="369"/>
        <end position="405"/>
    </location>
</feature>
<feature type="compositionally biased region" description="Low complexity" evidence="1">
    <location>
        <begin position="386"/>
        <end position="401"/>
    </location>
</feature>
<feature type="domain" description="Nitrogen regulatory protein areA GATA-like" evidence="2">
    <location>
        <begin position="191"/>
        <end position="218"/>
    </location>
</feature>
<keyword evidence="4" id="KW-1185">Reference proteome</keyword>
<feature type="compositionally biased region" description="Polar residues" evidence="1">
    <location>
        <begin position="130"/>
        <end position="150"/>
    </location>
</feature>
<comment type="caution">
    <text evidence="3">The sequence shown here is derived from an EMBL/GenBank/DDBJ whole genome shotgun (WGS) entry which is preliminary data.</text>
</comment>
<dbReference type="Pfam" id="PF08550">
    <property type="entry name" value="GATA_AreA"/>
    <property type="match status" value="1"/>
</dbReference>
<feature type="compositionally biased region" description="Polar residues" evidence="1">
    <location>
        <begin position="373"/>
        <end position="385"/>
    </location>
</feature>
<feature type="compositionally biased region" description="Polar residues" evidence="1">
    <location>
        <begin position="326"/>
        <end position="352"/>
    </location>
</feature>